<dbReference type="InterPro" id="IPR011701">
    <property type="entry name" value="MFS"/>
</dbReference>
<evidence type="ECO:0000313" key="8">
    <source>
        <dbReference type="EMBL" id="KAH0964737.1"/>
    </source>
</evidence>
<dbReference type="OrthoDB" id="194139at2759"/>
<gene>
    <name evidence="8" type="ORF">HRG_05165</name>
</gene>
<evidence type="ECO:0000259" key="7">
    <source>
        <dbReference type="PROSITE" id="PS50850"/>
    </source>
</evidence>
<proteinExistence type="predicted"/>
<evidence type="ECO:0000256" key="2">
    <source>
        <dbReference type="ARBA" id="ARBA00022692"/>
    </source>
</evidence>
<feature type="transmembrane region" description="Helical" evidence="6">
    <location>
        <begin position="113"/>
        <end position="134"/>
    </location>
</feature>
<dbReference type="Pfam" id="PF07690">
    <property type="entry name" value="MFS_1"/>
    <property type="match status" value="1"/>
</dbReference>
<evidence type="ECO:0000256" key="3">
    <source>
        <dbReference type="ARBA" id="ARBA00022989"/>
    </source>
</evidence>
<sequence length="497" mass="53687">MAPRQDETTPLLQAPSTPNGGPWRAILCTALTFLLLSIGSHISLAPQTAILQDIICRDYYNSDSLGPDRCKIDAVQSQVAVINGWRDVFESLPAMLLAVPYGTLADRIGRKSVLLLAIAGCFMSDVWIRLVFWFPSFFPVRAVWFAGLWQIIGAGAATLSSVTFVIVADLCPSDQRTTAFSHIQSASLLSQFLFTPVGAVLMVQSPWIPMFISSAFMLVGFGVAVFFVPETLNLQSLQDDTGGGQGGEALPKMSSHHPMLKCWDRARALGRWMAQNARVVVVLSCFYAFHLGEQSGGPLLLQYASKRLGWSLGEASYLLSLRAGINLLVLIFLIPALSSVLLRRFRMREIAKDTLLAQSSSVLLALGSGTIFLAKSWQPLLAGQLLFSLGYAFAVPARSVVTSMVEPRQLGTVYTSIAVLTYAGLLTGGPLLARCFKWGLSMGEAWLGMPFLIACGFFLLSLAAVSLAARQKHDGLSNDAEVGDDGPQDGQGSEGRQ</sequence>
<name>A0A9P8N4Y8_9HYPO</name>
<reference evidence="8" key="1">
    <citation type="submission" date="2021-09" db="EMBL/GenBank/DDBJ databases">
        <title>A high-quality genome of the endoparasitic fungus Hirsutella rhossiliensis with a comparison of Hirsutella genomes reveals transposable elements contributing to genome size variation.</title>
        <authorList>
            <person name="Lin R."/>
            <person name="Jiao Y."/>
            <person name="Sun X."/>
            <person name="Ling J."/>
            <person name="Xie B."/>
            <person name="Cheng X."/>
        </authorList>
    </citation>
    <scope>NUCLEOTIDE SEQUENCE</scope>
    <source>
        <strain evidence="8">HR02</strain>
    </source>
</reference>
<comment type="caution">
    <text evidence="8">The sequence shown here is derived from an EMBL/GenBank/DDBJ whole genome shotgun (WGS) entry which is preliminary data.</text>
</comment>
<dbReference type="Proteomes" id="UP000824596">
    <property type="component" value="Unassembled WGS sequence"/>
</dbReference>
<evidence type="ECO:0000256" key="6">
    <source>
        <dbReference type="SAM" id="Phobius"/>
    </source>
</evidence>
<keyword evidence="2 6" id="KW-0812">Transmembrane</keyword>
<accession>A0A9P8N4Y8</accession>
<dbReference type="GeneID" id="68354294"/>
<feature type="transmembrane region" description="Helical" evidence="6">
    <location>
        <begin position="179"/>
        <end position="201"/>
    </location>
</feature>
<organism evidence="8 9">
    <name type="scientific">Hirsutella rhossiliensis</name>
    <dbReference type="NCBI Taxonomy" id="111463"/>
    <lineage>
        <taxon>Eukaryota</taxon>
        <taxon>Fungi</taxon>
        <taxon>Dikarya</taxon>
        <taxon>Ascomycota</taxon>
        <taxon>Pezizomycotina</taxon>
        <taxon>Sordariomycetes</taxon>
        <taxon>Hypocreomycetidae</taxon>
        <taxon>Hypocreales</taxon>
        <taxon>Ophiocordycipitaceae</taxon>
        <taxon>Hirsutella</taxon>
    </lineage>
</organism>
<evidence type="ECO:0000256" key="4">
    <source>
        <dbReference type="ARBA" id="ARBA00023136"/>
    </source>
</evidence>
<dbReference type="Gene3D" id="1.20.1250.20">
    <property type="entry name" value="MFS general substrate transporter like domains"/>
    <property type="match status" value="2"/>
</dbReference>
<feature type="transmembrane region" description="Helical" evidence="6">
    <location>
        <begin position="146"/>
        <end position="167"/>
    </location>
</feature>
<dbReference type="AlphaFoldDB" id="A0A9P8N4Y8"/>
<dbReference type="GO" id="GO:0022857">
    <property type="term" value="F:transmembrane transporter activity"/>
    <property type="evidence" value="ECO:0007669"/>
    <property type="project" value="InterPro"/>
</dbReference>
<feature type="transmembrane region" description="Helical" evidence="6">
    <location>
        <begin position="445"/>
        <end position="469"/>
    </location>
</feature>
<feature type="transmembrane region" description="Helical" evidence="6">
    <location>
        <begin position="380"/>
        <end position="401"/>
    </location>
</feature>
<keyword evidence="9" id="KW-1185">Reference proteome</keyword>
<feature type="transmembrane region" description="Helical" evidence="6">
    <location>
        <begin position="207"/>
        <end position="228"/>
    </location>
</feature>
<dbReference type="InterPro" id="IPR020846">
    <property type="entry name" value="MFS_dom"/>
</dbReference>
<dbReference type="EMBL" id="JAIZPD010000004">
    <property type="protein sequence ID" value="KAH0964737.1"/>
    <property type="molecule type" value="Genomic_DNA"/>
</dbReference>
<dbReference type="PANTHER" id="PTHR23507">
    <property type="entry name" value="ZGC:174356"/>
    <property type="match status" value="1"/>
</dbReference>
<dbReference type="SUPFAM" id="SSF103473">
    <property type="entry name" value="MFS general substrate transporter"/>
    <property type="match status" value="1"/>
</dbReference>
<dbReference type="InterPro" id="IPR036259">
    <property type="entry name" value="MFS_trans_sf"/>
</dbReference>
<dbReference type="PANTHER" id="PTHR23507:SF1">
    <property type="entry name" value="FI18259P1-RELATED"/>
    <property type="match status" value="1"/>
</dbReference>
<dbReference type="PROSITE" id="PS50850">
    <property type="entry name" value="MFS"/>
    <property type="match status" value="1"/>
</dbReference>
<feature type="region of interest" description="Disordered" evidence="5">
    <location>
        <begin position="476"/>
        <end position="497"/>
    </location>
</feature>
<evidence type="ECO:0000256" key="5">
    <source>
        <dbReference type="SAM" id="MobiDB-lite"/>
    </source>
</evidence>
<feature type="transmembrane region" description="Helical" evidence="6">
    <location>
        <begin position="23"/>
        <end position="44"/>
    </location>
</feature>
<evidence type="ECO:0000256" key="1">
    <source>
        <dbReference type="ARBA" id="ARBA00004141"/>
    </source>
</evidence>
<dbReference type="RefSeq" id="XP_044722250.1">
    <property type="nucleotide sequence ID" value="XM_044863636.1"/>
</dbReference>
<comment type="subcellular location">
    <subcellularLocation>
        <location evidence="1">Membrane</location>
        <topology evidence="1">Multi-pass membrane protein</topology>
    </subcellularLocation>
</comment>
<dbReference type="GO" id="GO:0016020">
    <property type="term" value="C:membrane"/>
    <property type="evidence" value="ECO:0007669"/>
    <property type="project" value="UniProtKB-SubCell"/>
</dbReference>
<protein>
    <submittedName>
        <fullName evidence="8">Major facilitator superfamily domain-containing protein</fullName>
    </submittedName>
</protein>
<feature type="domain" description="Major facilitator superfamily (MFS) profile" evidence="7">
    <location>
        <begin position="25"/>
        <end position="473"/>
    </location>
</feature>
<keyword evidence="3 6" id="KW-1133">Transmembrane helix</keyword>
<keyword evidence="4 6" id="KW-0472">Membrane</keyword>
<evidence type="ECO:0000313" key="9">
    <source>
        <dbReference type="Proteomes" id="UP000824596"/>
    </source>
</evidence>
<feature type="transmembrane region" description="Helical" evidence="6">
    <location>
        <begin position="413"/>
        <end position="433"/>
    </location>
</feature>
<feature type="transmembrane region" description="Helical" evidence="6">
    <location>
        <begin position="317"/>
        <end position="342"/>
    </location>
</feature>
<feature type="transmembrane region" description="Helical" evidence="6">
    <location>
        <begin position="354"/>
        <end position="374"/>
    </location>
</feature>